<keyword evidence="2" id="KW-1185">Reference proteome</keyword>
<evidence type="ECO:0000313" key="2">
    <source>
        <dbReference type="Proteomes" id="UP000646523"/>
    </source>
</evidence>
<reference evidence="1" key="1">
    <citation type="journal article" date="2014" name="Int. J. Syst. Evol. Microbiol.">
        <title>Complete genome sequence of Corynebacterium casei LMG S-19264T (=DSM 44701T), isolated from a smear-ripened cheese.</title>
        <authorList>
            <consortium name="US DOE Joint Genome Institute (JGI-PGF)"/>
            <person name="Walter F."/>
            <person name="Albersmeier A."/>
            <person name="Kalinowski J."/>
            <person name="Ruckert C."/>
        </authorList>
    </citation>
    <scope>NUCLEOTIDE SEQUENCE</scope>
    <source>
        <strain evidence="1">CGMCC 4.7368</strain>
    </source>
</reference>
<organism evidence="1 2">
    <name type="scientific">Nonomuraea cavernae</name>
    <dbReference type="NCBI Taxonomy" id="2045107"/>
    <lineage>
        <taxon>Bacteria</taxon>
        <taxon>Bacillati</taxon>
        <taxon>Actinomycetota</taxon>
        <taxon>Actinomycetes</taxon>
        <taxon>Streptosporangiales</taxon>
        <taxon>Streptosporangiaceae</taxon>
        <taxon>Nonomuraea</taxon>
    </lineage>
</organism>
<dbReference type="EMBL" id="BMNH01000017">
    <property type="protein sequence ID" value="GGO75263.1"/>
    <property type="molecule type" value="Genomic_DNA"/>
</dbReference>
<dbReference type="Proteomes" id="UP000646523">
    <property type="component" value="Unassembled WGS sequence"/>
</dbReference>
<evidence type="ECO:0000313" key="1">
    <source>
        <dbReference type="EMBL" id="GGO75263.1"/>
    </source>
</evidence>
<dbReference type="AlphaFoldDB" id="A0A918DMN0"/>
<proteinExistence type="predicted"/>
<accession>A0A918DMN0</accession>
<comment type="caution">
    <text evidence="1">The sequence shown here is derived from an EMBL/GenBank/DDBJ whole genome shotgun (WGS) entry which is preliminary data.</text>
</comment>
<reference evidence="1" key="2">
    <citation type="submission" date="2020-09" db="EMBL/GenBank/DDBJ databases">
        <authorList>
            <person name="Sun Q."/>
            <person name="Zhou Y."/>
        </authorList>
    </citation>
    <scope>NUCLEOTIDE SEQUENCE</scope>
    <source>
        <strain evidence="1">CGMCC 4.7368</strain>
    </source>
</reference>
<sequence length="71" mass="7584">MSVVLRTATWSLWTASSERHCPSETLTPAGGSVEGWTGCWAAAHPERRTAEATSAVVRFTQGTLGTHVQLS</sequence>
<gene>
    <name evidence="1" type="ORF">GCM10012289_49850</name>
</gene>
<name>A0A918DMN0_9ACTN</name>
<protein>
    <submittedName>
        <fullName evidence="1">Uncharacterized protein</fullName>
    </submittedName>
</protein>